<dbReference type="Gene3D" id="3.30.460.10">
    <property type="entry name" value="Beta Polymerase, domain 2"/>
    <property type="match status" value="1"/>
</dbReference>
<comment type="similarity">
    <text evidence="2 12">Belongs to the tRNA nucleotidyltransferase/poly(A) polymerase family.</text>
</comment>
<dbReference type="Pfam" id="PF00571">
    <property type="entry name" value="CBS"/>
    <property type="match status" value="2"/>
</dbReference>
<accession>A0A0X1KRH8</accession>
<evidence type="ECO:0000256" key="9">
    <source>
        <dbReference type="ARBA" id="ARBA00022842"/>
    </source>
</evidence>
<dbReference type="Pfam" id="PF12627">
    <property type="entry name" value="PolyA_pol_RNAbd"/>
    <property type="match status" value="1"/>
</dbReference>
<dbReference type="InterPro" id="IPR052390">
    <property type="entry name" value="tRNA_nt/polyA_polymerase"/>
</dbReference>
<dbReference type="GO" id="GO:0000166">
    <property type="term" value="F:nucleotide binding"/>
    <property type="evidence" value="ECO:0007669"/>
    <property type="project" value="UniProtKB-KW"/>
</dbReference>
<dbReference type="SUPFAM" id="SSF54631">
    <property type="entry name" value="CBS-domain pair"/>
    <property type="match status" value="1"/>
</dbReference>
<keyword evidence="11" id="KW-0129">CBS domain</keyword>
<feature type="domain" description="CBS" evidence="13">
    <location>
        <begin position="376"/>
        <end position="432"/>
    </location>
</feature>
<dbReference type="Pfam" id="PF01368">
    <property type="entry name" value="DHH"/>
    <property type="match status" value="1"/>
</dbReference>
<reference evidence="14 15" key="1">
    <citation type="submission" date="2014-01" db="EMBL/GenBank/DDBJ databases">
        <title>Genome sequencing of Thermotog hypogea.</title>
        <authorList>
            <person name="Zhang X."/>
            <person name="Alvare G."/>
            <person name="Fristensky B."/>
            <person name="Chen L."/>
            <person name="Suen T."/>
            <person name="Chen Q."/>
            <person name="Ma K."/>
        </authorList>
    </citation>
    <scope>NUCLEOTIDE SEQUENCE [LARGE SCALE GENOMIC DNA]</scope>
    <source>
        <strain evidence="14 15">DSM 11164</strain>
    </source>
</reference>
<comment type="cofactor">
    <cofactor evidence="1">
        <name>Mg(2+)</name>
        <dbReference type="ChEBI" id="CHEBI:18420"/>
    </cofactor>
</comment>
<dbReference type="OrthoDB" id="9805698at2"/>
<dbReference type="InterPro" id="IPR000644">
    <property type="entry name" value="CBS_dom"/>
</dbReference>
<evidence type="ECO:0000313" key="14">
    <source>
        <dbReference type="EMBL" id="AJC73917.1"/>
    </source>
</evidence>
<dbReference type="GO" id="GO:0000049">
    <property type="term" value="F:tRNA binding"/>
    <property type="evidence" value="ECO:0007669"/>
    <property type="project" value="UniProtKB-KW"/>
</dbReference>
<dbReference type="Gene3D" id="3.10.580.10">
    <property type="entry name" value="CBS-domain"/>
    <property type="match status" value="1"/>
</dbReference>
<dbReference type="Gene3D" id="3.10.310.30">
    <property type="match status" value="1"/>
</dbReference>
<dbReference type="InterPro" id="IPR032828">
    <property type="entry name" value="PolyA_RNA-bd"/>
</dbReference>
<dbReference type="CDD" id="cd05398">
    <property type="entry name" value="NT_ClassII-CCAase"/>
    <property type="match status" value="1"/>
</dbReference>
<dbReference type="Pfam" id="PF01743">
    <property type="entry name" value="PolyA_pol"/>
    <property type="match status" value="1"/>
</dbReference>
<dbReference type="AlphaFoldDB" id="A0A0X1KRH8"/>
<dbReference type="RefSeq" id="WP_031504543.1">
    <property type="nucleotide sequence ID" value="NC_022795.1"/>
</dbReference>
<evidence type="ECO:0000256" key="3">
    <source>
        <dbReference type="ARBA" id="ARBA00022555"/>
    </source>
</evidence>
<keyword evidence="3" id="KW-0820">tRNA-binding</keyword>
<evidence type="ECO:0000259" key="13">
    <source>
        <dbReference type="PROSITE" id="PS51371"/>
    </source>
</evidence>
<dbReference type="Gene3D" id="1.20.58.1960">
    <property type="match status" value="1"/>
</dbReference>
<evidence type="ECO:0000256" key="10">
    <source>
        <dbReference type="ARBA" id="ARBA00022884"/>
    </source>
</evidence>
<dbReference type="Pfam" id="PF02272">
    <property type="entry name" value="DHHA1"/>
    <property type="match status" value="1"/>
</dbReference>
<dbReference type="PANTHER" id="PTHR47788:SF1">
    <property type="entry name" value="A-ADDING TRNA NUCLEOTIDYLTRANSFERASE"/>
    <property type="match status" value="1"/>
</dbReference>
<dbReference type="InterPro" id="IPR038763">
    <property type="entry name" value="DHH_sf"/>
</dbReference>
<dbReference type="SMART" id="SM00116">
    <property type="entry name" value="CBS"/>
    <property type="match status" value="2"/>
</dbReference>
<evidence type="ECO:0000256" key="8">
    <source>
        <dbReference type="ARBA" id="ARBA00022741"/>
    </source>
</evidence>
<dbReference type="EMBL" id="CP007141">
    <property type="protein sequence ID" value="AJC73917.1"/>
    <property type="molecule type" value="Genomic_DNA"/>
</dbReference>
<dbReference type="PROSITE" id="PS51371">
    <property type="entry name" value="CBS"/>
    <property type="match status" value="2"/>
</dbReference>
<dbReference type="PaxDb" id="1123384-AJ81_06595"/>
<evidence type="ECO:0000256" key="4">
    <source>
        <dbReference type="ARBA" id="ARBA00022679"/>
    </source>
</evidence>
<dbReference type="Gene3D" id="3.90.1640.10">
    <property type="entry name" value="inorganic pyrophosphatase (n-terminal core)"/>
    <property type="match status" value="1"/>
</dbReference>
<feature type="domain" description="CBS" evidence="13">
    <location>
        <begin position="314"/>
        <end position="372"/>
    </location>
</feature>
<dbReference type="InterPro" id="IPR002646">
    <property type="entry name" value="PolA_pol_head_dom"/>
</dbReference>
<evidence type="ECO:0000256" key="5">
    <source>
        <dbReference type="ARBA" id="ARBA00022694"/>
    </source>
</evidence>
<keyword evidence="5" id="KW-0819">tRNA processing</keyword>
<evidence type="ECO:0000256" key="11">
    <source>
        <dbReference type="PROSITE-ProRule" id="PRU00703"/>
    </source>
</evidence>
<evidence type="ECO:0000256" key="6">
    <source>
        <dbReference type="ARBA" id="ARBA00022695"/>
    </source>
</evidence>
<proteinExistence type="inferred from homology"/>
<keyword evidence="8" id="KW-0547">Nucleotide-binding</keyword>
<sequence>MKLIVGHRNPDFDCFASCVAAQKLYPDHVVLMSGAPQQNLSQFLGIYEEKYNYITESDLTDENVESLIVVDTASSDRLGQKVQKIVEKAARIVIYDHHPEIKEQTIRGEKQIENIGATVTLLVEEIMKRNIEIDSIDATLFAIAIYEDTGSLLYTSTTLRDLEAVKFLLQKGANLAEVAEYIRYDLSFEQKQLLEQLLSNVETHQIDGLTVHVASAETEKFIGGLGVVVSKLWSLENVETLVCIVRTGKKSHVIMRTSSNEVDLGGVANELGGGGHRKAASFTVNESDISSIKKIVLETLKRYVNRGVLAKDIMSSPVRVVYSDMTIGEVNKIMERTGHNGLPVIEWNRLVGIVTKKAVDKAMNHGMQNHPVKAIMSSKLIVVDTNTPLSRVRQIMVENDIGRIPVLENGILVGIITRTDVMRSSFADAVKKAPRKAVFEEDQQQFVNVRDLLISRLPKKVSDLLRLLGRFGDELNLPVYIVGGFVRDLLMGNPNLDLDVVVERDGLSFAEHAAKRLEATLVKHEKFLTASLFLKDGTRIDVATARTEYYEAPTELPQVEVSTIKKDLYRRDFTINAMAIKLNQKDFGLLLDFFGAKKDLENKVVRCLHTLSFVEDPTRILRAVRFETRFSFRIEERTSQLMLEAVRQGYLEKVSGQRLRQEFEKILEEPKWLAALKRLSDFEVIKRMFPGVFYTVTMEQKLRSLADFLPWAEEFFGNVQRFYAVMFVFLEYHGDTAIEEIKARYGLSSKFVDELKLLKKMIVPLSKVISNKLNFSDIYKMTKGISPEGFCYIAAYLDPESQEYLKQFLTKLRETKLRYVDGRIIVQKFALKPSRLIGELLEEVYCAKLDGSIDDDQEMQFVEKKLKDLVSSKAPAQ</sequence>
<dbReference type="STRING" id="1123384.AJ81_06595"/>
<evidence type="ECO:0000256" key="7">
    <source>
        <dbReference type="ARBA" id="ARBA00022723"/>
    </source>
</evidence>
<evidence type="ECO:0000313" key="15">
    <source>
        <dbReference type="Proteomes" id="UP000077469"/>
    </source>
</evidence>
<protein>
    <submittedName>
        <fullName evidence="14">tRNA nucleotidyltransferase</fullName>
    </submittedName>
</protein>
<evidence type="ECO:0000256" key="12">
    <source>
        <dbReference type="RuleBase" id="RU003953"/>
    </source>
</evidence>
<organism evidence="14 15">
    <name type="scientific">Pseudothermotoga hypogea DSM 11164 = NBRC 106472</name>
    <dbReference type="NCBI Taxonomy" id="1123384"/>
    <lineage>
        <taxon>Bacteria</taxon>
        <taxon>Thermotogati</taxon>
        <taxon>Thermotogota</taxon>
        <taxon>Thermotogae</taxon>
        <taxon>Thermotogales</taxon>
        <taxon>Thermotogaceae</taxon>
        <taxon>Pseudothermotoga</taxon>
    </lineage>
</organism>
<dbReference type="SUPFAM" id="SSF64182">
    <property type="entry name" value="DHH phosphoesterases"/>
    <property type="match status" value="1"/>
</dbReference>
<keyword evidence="7" id="KW-0479">Metal-binding</keyword>
<dbReference type="GO" id="GO:0046872">
    <property type="term" value="F:metal ion binding"/>
    <property type="evidence" value="ECO:0007669"/>
    <property type="project" value="UniProtKB-KW"/>
</dbReference>
<dbReference type="InterPro" id="IPR001667">
    <property type="entry name" value="DDH_dom"/>
</dbReference>
<dbReference type="Proteomes" id="UP000077469">
    <property type="component" value="Chromosome"/>
</dbReference>
<keyword evidence="10 12" id="KW-0694">RNA-binding</keyword>
<name>A0A0X1KRH8_9THEM</name>
<keyword evidence="9" id="KW-0460">Magnesium</keyword>
<dbReference type="PATRIC" id="fig|1123384.7.peg.1328"/>
<dbReference type="Gene3D" id="1.10.110.30">
    <property type="match status" value="1"/>
</dbReference>
<dbReference type="InterPro" id="IPR003156">
    <property type="entry name" value="DHHA1_dom"/>
</dbReference>
<dbReference type="PANTHER" id="PTHR47788">
    <property type="entry name" value="POLYA POLYMERASE"/>
    <property type="match status" value="1"/>
</dbReference>
<dbReference type="InterPro" id="IPR043519">
    <property type="entry name" value="NT_sf"/>
</dbReference>
<evidence type="ECO:0000256" key="1">
    <source>
        <dbReference type="ARBA" id="ARBA00001946"/>
    </source>
</evidence>
<dbReference type="GO" id="GO:0008033">
    <property type="term" value="P:tRNA processing"/>
    <property type="evidence" value="ECO:0007669"/>
    <property type="project" value="UniProtKB-KW"/>
</dbReference>
<keyword evidence="15" id="KW-1185">Reference proteome</keyword>
<dbReference type="GO" id="GO:0016779">
    <property type="term" value="F:nucleotidyltransferase activity"/>
    <property type="evidence" value="ECO:0007669"/>
    <property type="project" value="UniProtKB-KW"/>
</dbReference>
<dbReference type="SUPFAM" id="SSF81301">
    <property type="entry name" value="Nucleotidyltransferase"/>
    <property type="match status" value="1"/>
</dbReference>
<evidence type="ECO:0000256" key="2">
    <source>
        <dbReference type="ARBA" id="ARBA00007265"/>
    </source>
</evidence>
<keyword evidence="4 12" id="KW-0808">Transferase</keyword>
<dbReference type="SUPFAM" id="SSF81891">
    <property type="entry name" value="Poly A polymerase C-terminal region-like"/>
    <property type="match status" value="1"/>
</dbReference>
<dbReference type="CDD" id="cd04595">
    <property type="entry name" value="CBS_pair_DHH_polyA_Pol_assoc"/>
    <property type="match status" value="1"/>
</dbReference>
<keyword evidence="6" id="KW-0548">Nucleotidyltransferase</keyword>
<gene>
    <name evidence="14" type="ORF">AJ81_06595</name>
</gene>
<dbReference type="InterPro" id="IPR046342">
    <property type="entry name" value="CBS_dom_sf"/>
</dbReference>
<dbReference type="KEGG" id="phy:AJ81_06595"/>